<evidence type="ECO:0000256" key="1">
    <source>
        <dbReference type="SAM" id="MobiDB-lite"/>
    </source>
</evidence>
<feature type="region of interest" description="Disordered" evidence="1">
    <location>
        <begin position="173"/>
        <end position="200"/>
    </location>
</feature>
<dbReference type="EMBL" id="MZMZ02002593">
    <property type="protein sequence ID" value="RQM25153.1"/>
    <property type="molecule type" value="Genomic_DNA"/>
</dbReference>
<name>A0A425D779_APHAT</name>
<proteinExistence type="predicted"/>
<accession>A0A425D779</accession>
<protein>
    <recommendedName>
        <fullName evidence="2">Myb/SANT-like domain-containing protein</fullName>
    </recommendedName>
</protein>
<dbReference type="InterPro" id="IPR024752">
    <property type="entry name" value="Myb/SANT-like_dom"/>
</dbReference>
<evidence type="ECO:0000313" key="4">
    <source>
        <dbReference type="Proteomes" id="UP000284702"/>
    </source>
</evidence>
<dbReference type="PANTHER" id="PTHR47072">
    <property type="match status" value="1"/>
</dbReference>
<sequence length="305" mass="34519">MIHIEIAREKMDDDRAVWNEERDATWLTEMIHQVVVLGQRAHSGFKKEAWKAALDKLNSVHSIAFTKPQLKTRSNELKKQYSQVSAMIKTSGIGFELETCRFNCTAGSWQQFLRGKPKKWAVWETTRFPQYPLCQQLFDGTLATGEFATATNYTDRAIDALLLRDEADISADEDLEPIRTESDEESSRRGRRSGAPLGSGIIKRARPSMASNMLSQIEAFNKSSEREMELFASILGGGTTTVQMSPSAAAVEILQDEFEHVLDTQEMAKAFEVMENDTKAAMFIRMKGEVRLAWLRIQMQRTAIV</sequence>
<organism evidence="3 4">
    <name type="scientific">Aphanomyces astaci</name>
    <name type="common">Crayfish plague agent</name>
    <dbReference type="NCBI Taxonomy" id="112090"/>
    <lineage>
        <taxon>Eukaryota</taxon>
        <taxon>Sar</taxon>
        <taxon>Stramenopiles</taxon>
        <taxon>Oomycota</taxon>
        <taxon>Saprolegniomycetes</taxon>
        <taxon>Saprolegniales</taxon>
        <taxon>Verrucalvaceae</taxon>
        <taxon>Aphanomyces</taxon>
    </lineage>
</organism>
<keyword evidence="4" id="KW-1185">Reference proteome</keyword>
<feature type="compositionally biased region" description="Basic and acidic residues" evidence="1">
    <location>
        <begin position="176"/>
        <end position="188"/>
    </location>
</feature>
<evidence type="ECO:0000313" key="3">
    <source>
        <dbReference type="EMBL" id="RQM25153.1"/>
    </source>
</evidence>
<dbReference type="PANTHER" id="PTHR47072:SF4">
    <property type="entry name" value="MYB_SANT-LIKE DOMAIN-CONTAINING PROTEIN"/>
    <property type="match status" value="1"/>
</dbReference>
<feature type="domain" description="Myb/SANT-like" evidence="2">
    <location>
        <begin position="18"/>
        <end position="111"/>
    </location>
</feature>
<dbReference type="Pfam" id="PF12776">
    <property type="entry name" value="Myb_DNA-bind_3"/>
    <property type="match status" value="1"/>
</dbReference>
<gene>
    <name evidence="3" type="ORF">B5M09_010323</name>
</gene>
<evidence type="ECO:0000259" key="2">
    <source>
        <dbReference type="Pfam" id="PF12776"/>
    </source>
</evidence>
<dbReference type="AlphaFoldDB" id="A0A425D779"/>
<dbReference type="Proteomes" id="UP000284702">
    <property type="component" value="Unassembled WGS sequence"/>
</dbReference>
<reference evidence="3" key="1">
    <citation type="submission" date="2018-07" db="EMBL/GenBank/DDBJ databases">
        <title>Annotation of Aphanomyces astaci genome assembly.</title>
        <authorList>
            <person name="Studholme D.J."/>
        </authorList>
    </citation>
    <scope>NUCLEOTIDE SEQUENCE [LARGE SCALE GENOMIC DNA]</scope>
    <source>
        <strain evidence="3">Pc</strain>
    </source>
</reference>
<comment type="caution">
    <text evidence="3">The sequence shown here is derived from an EMBL/GenBank/DDBJ whole genome shotgun (WGS) entry which is preliminary data.</text>
</comment>
<dbReference type="VEuPathDB" id="FungiDB:H257_19039"/>